<dbReference type="Proteomes" id="UP000219914">
    <property type="component" value="Unassembled WGS sequence"/>
</dbReference>
<sequence>MIDFAVPITPYPNQRLLTDPEFEYDLITIKLILSECVQPRPRGWITSREALAIVYASLLTFVRARVAMGIDRNSKLAPEVKRKYVERLKNGGHYNLVQYSERTTTVMSAFADKSLSIPLNIRKEVDFDAVARLLGVNHIASVPPEEVKRLKEYFGAQGIAFRELSKPKVARTSTKKLSLSRATELLKPWLWLDKLRDVLSHDPIPFRAYVNRREIEREVKKWSKDKGSTKELHPNQVVHLLSKSLQFLTDPLTPFLIDLVAKLRPGFILPLADRTFIDSRLSSLGLNRLSSDYTQNTELSEAVSLRTLALVFIPIAVSCVYAMGTARRKDEIDSQHVGSVTTDKQGQLWLRTPIRKLKNRSVGKGAHTATIPISGTVKLAIDVMENLKKATGHASEYLFDILDPVLGGAVDLDLSRRLKSYGRWLQVQNSTDGTETELAAHQFRKFFAITYFYRYRFPSLPALSLHMMHLNLDVTRAYLATAARNSLQLLDEANATAKESRGRSEDATRMEDFEEIGRAFVFDILLSASKGETKLAGVAGLHLMRDLAKITEQLGNVVDVHDAVAADDALNSLIRQLAEGKAFRPHPEGNGFCTCDRTLNCLMAANCLKAKAKALEVDIKTFSDVDHAFAEDLTCGNCIHHFLLPELWPYWEEEITRCESALKRARGEQRTVLEERLAGLRGYEEKVTWKWAAQFG</sequence>
<evidence type="ECO:0000256" key="1">
    <source>
        <dbReference type="ARBA" id="ARBA00023172"/>
    </source>
</evidence>
<name>A0ABX4JG21_9HYPH</name>
<evidence type="ECO:0000313" key="3">
    <source>
        <dbReference type="Proteomes" id="UP000219914"/>
    </source>
</evidence>
<keyword evidence="3" id="KW-1185">Reference proteome</keyword>
<protein>
    <recommendedName>
        <fullName evidence="4">Integrase</fullName>
    </recommendedName>
</protein>
<evidence type="ECO:0008006" key="4">
    <source>
        <dbReference type="Google" id="ProtNLM"/>
    </source>
</evidence>
<dbReference type="InterPro" id="IPR013762">
    <property type="entry name" value="Integrase-like_cat_sf"/>
</dbReference>
<comment type="caution">
    <text evidence="2">The sequence shown here is derived from an EMBL/GenBank/DDBJ whole genome shotgun (WGS) entry which is preliminary data.</text>
</comment>
<organism evidence="2 3">
    <name type="scientific">Rhizobium hidalgonense</name>
    <dbReference type="NCBI Taxonomy" id="1538159"/>
    <lineage>
        <taxon>Bacteria</taxon>
        <taxon>Pseudomonadati</taxon>
        <taxon>Pseudomonadota</taxon>
        <taxon>Alphaproteobacteria</taxon>
        <taxon>Hyphomicrobiales</taxon>
        <taxon>Rhizobiaceae</taxon>
        <taxon>Rhizobium/Agrobacterium group</taxon>
        <taxon>Rhizobium</taxon>
    </lineage>
</organism>
<dbReference type="EMBL" id="NWSY01000090">
    <property type="protein sequence ID" value="PDT18992.1"/>
    <property type="molecule type" value="Genomic_DNA"/>
</dbReference>
<dbReference type="Gene3D" id="1.10.443.10">
    <property type="entry name" value="Intergrase catalytic core"/>
    <property type="match status" value="1"/>
</dbReference>
<dbReference type="SUPFAM" id="SSF56349">
    <property type="entry name" value="DNA breaking-rejoining enzymes"/>
    <property type="match status" value="1"/>
</dbReference>
<keyword evidence="1" id="KW-0233">DNA recombination</keyword>
<gene>
    <name evidence="2" type="ORF">CO674_35695</name>
</gene>
<accession>A0ABX4JG21</accession>
<evidence type="ECO:0000313" key="2">
    <source>
        <dbReference type="EMBL" id="PDT18992.1"/>
    </source>
</evidence>
<proteinExistence type="predicted"/>
<dbReference type="InterPro" id="IPR011010">
    <property type="entry name" value="DNA_brk_join_enz"/>
</dbReference>
<reference evidence="2 3" key="1">
    <citation type="submission" date="2017-09" db="EMBL/GenBank/DDBJ databases">
        <title>Comparative genomics of rhizobia isolated from Phaseolus vulgaris in China.</title>
        <authorList>
            <person name="Tong W."/>
        </authorList>
    </citation>
    <scope>NUCLEOTIDE SEQUENCE [LARGE SCALE GENOMIC DNA]</scope>
    <source>
        <strain evidence="2 3">FH14</strain>
    </source>
</reference>